<reference evidence="3 4" key="1">
    <citation type="journal article" date="2017" name="Nature">
        <title>Atmospheric trace gases support primary production in Antarctic desert surface soil.</title>
        <authorList>
            <person name="Ji M."/>
            <person name="Greening C."/>
            <person name="Vanwonterghem I."/>
            <person name="Carere C.R."/>
            <person name="Bay S.K."/>
            <person name="Steen J.A."/>
            <person name="Montgomery K."/>
            <person name="Lines T."/>
            <person name="Beardall J."/>
            <person name="van Dorst J."/>
            <person name="Snape I."/>
            <person name="Stott M.B."/>
            <person name="Hugenholtz P."/>
            <person name="Ferrari B.C."/>
        </authorList>
    </citation>
    <scope>NUCLEOTIDE SEQUENCE [LARGE SCALE GENOMIC DNA]</scope>
    <source>
        <strain evidence="3">RRmetagenome_bin12</strain>
    </source>
</reference>
<reference evidence="3" key="2">
    <citation type="submission" date="2018-05" db="EMBL/GenBank/DDBJ databases">
        <authorList>
            <person name="Ferrari B."/>
        </authorList>
    </citation>
    <scope>NUCLEOTIDE SEQUENCE</scope>
    <source>
        <strain evidence="3">RRmetagenome_bin12</strain>
    </source>
</reference>
<gene>
    <name evidence="3" type="ORF">DLM65_09885</name>
    <name evidence="2" type="ORF">JF886_14905</name>
</gene>
<dbReference type="InterPro" id="IPR052898">
    <property type="entry name" value="ACAD10-like"/>
</dbReference>
<dbReference type="InterPro" id="IPR041726">
    <property type="entry name" value="ACAD10_11_N"/>
</dbReference>
<dbReference type="CDD" id="cd05154">
    <property type="entry name" value="ACAD10_11_N-like"/>
    <property type="match status" value="1"/>
</dbReference>
<protein>
    <submittedName>
        <fullName evidence="3">Acyl-CoA dehydrogenase</fullName>
    </submittedName>
    <submittedName>
        <fullName evidence="2">Phosphotransferase family protein</fullName>
    </submittedName>
</protein>
<dbReference type="Proteomes" id="UP000606991">
    <property type="component" value="Unassembled WGS sequence"/>
</dbReference>
<dbReference type="EMBL" id="JAEKNS010000146">
    <property type="protein sequence ID" value="MBJ7596117.1"/>
    <property type="molecule type" value="Genomic_DNA"/>
</dbReference>
<reference evidence="2 5" key="3">
    <citation type="submission" date="2020-10" db="EMBL/GenBank/DDBJ databases">
        <title>Ca. Dormibacterota MAGs.</title>
        <authorList>
            <person name="Montgomery K."/>
        </authorList>
    </citation>
    <scope>NUCLEOTIDE SEQUENCE [LARGE SCALE GENOMIC DNA]</scope>
    <source>
        <strain evidence="2">SC8812_S17_18</strain>
    </source>
</reference>
<dbReference type="SUPFAM" id="SSF56112">
    <property type="entry name" value="Protein kinase-like (PK-like)"/>
    <property type="match status" value="1"/>
</dbReference>
<feature type="domain" description="Aminoglycoside phosphotransferase" evidence="1">
    <location>
        <begin position="30"/>
        <end position="259"/>
    </location>
</feature>
<comment type="caution">
    <text evidence="3">The sequence shown here is derived from an EMBL/GenBank/DDBJ whole genome shotgun (WGS) entry which is preliminary data.</text>
</comment>
<dbReference type="RefSeq" id="WP_337313852.1">
    <property type="nucleotide sequence ID" value="NZ_JAEKNS010000146.1"/>
</dbReference>
<dbReference type="EMBL" id="QHBU01000190">
    <property type="protein sequence ID" value="PZR79764.1"/>
    <property type="molecule type" value="Genomic_DNA"/>
</dbReference>
<sequence>MDSPPGLDLDALTSFLQSHGVSTAGDLSGEVIAGGRSNLTYSVTDGAHHWVVRRPPLAHVLPTAHDMTREWRVISALQDTEIPVPGAVVMCEDATVMGAPFYVMDFVDGHVVRDRLPAEWPATAATREAMSAALVDTLLTLHALDPDAIGLGDFGHPQGFLERQVRRWWRQWEGSKTRELPAIDELHRRLLEAIPAQSAAGIVHGDYRFDNVIYAPEDPGRIDAVVDWEMSTVGDPLCDLGLLVVYWVTDPGEAAASALPGGRVSLGEGFPNREQMLARYAARSDRDLSNLEWYVALGHYKLAIIAEGINARFLLGMTVGEGFETMGPAVPLIVDRALERASASGLAGLSGGG</sequence>
<dbReference type="Pfam" id="PF01636">
    <property type="entry name" value="APH"/>
    <property type="match status" value="1"/>
</dbReference>
<dbReference type="Gene3D" id="3.30.200.20">
    <property type="entry name" value="Phosphorylase Kinase, domain 1"/>
    <property type="match status" value="1"/>
</dbReference>
<dbReference type="InterPro" id="IPR002575">
    <property type="entry name" value="Aminoglycoside_PTrfase"/>
</dbReference>
<evidence type="ECO:0000313" key="2">
    <source>
        <dbReference type="EMBL" id="MBJ7596117.1"/>
    </source>
</evidence>
<evidence type="ECO:0000313" key="4">
    <source>
        <dbReference type="Proteomes" id="UP000248724"/>
    </source>
</evidence>
<proteinExistence type="predicted"/>
<evidence type="ECO:0000259" key="1">
    <source>
        <dbReference type="Pfam" id="PF01636"/>
    </source>
</evidence>
<evidence type="ECO:0000313" key="5">
    <source>
        <dbReference type="Proteomes" id="UP000606991"/>
    </source>
</evidence>
<accession>A0A2W6A8F5</accession>
<name>A0A2W6A8F5_9BACT</name>
<dbReference type="AlphaFoldDB" id="A0A2W6A8F5"/>
<evidence type="ECO:0000313" key="3">
    <source>
        <dbReference type="EMBL" id="PZR79764.1"/>
    </source>
</evidence>
<organism evidence="3 4">
    <name type="scientific">Candidatus Aeolococcus gillhamiae</name>
    <dbReference type="NCBI Taxonomy" id="3127015"/>
    <lineage>
        <taxon>Bacteria</taxon>
        <taxon>Bacillati</taxon>
        <taxon>Candidatus Dormiibacterota</taxon>
        <taxon>Candidatus Dormibacteria</taxon>
        <taxon>Candidatus Aeolococcales</taxon>
        <taxon>Candidatus Aeolococcaceae</taxon>
        <taxon>Candidatus Aeolococcus</taxon>
    </lineage>
</organism>
<dbReference type="PANTHER" id="PTHR47829:SF1">
    <property type="entry name" value="HAD FAMILY PHOSPHATASE"/>
    <property type="match status" value="1"/>
</dbReference>
<dbReference type="Proteomes" id="UP000248724">
    <property type="component" value="Unassembled WGS sequence"/>
</dbReference>
<accession>A0A934K2J0</accession>
<dbReference type="Gene3D" id="3.90.1200.10">
    <property type="match status" value="1"/>
</dbReference>
<dbReference type="InterPro" id="IPR011009">
    <property type="entry name" value="Kinase-like_dom_sf"/>
</dbReference>
<dbReference type="PANTHER" id="PTHR47829">
    <property type="entry name" value="HYDROLASE, PUTATIVE (AFU_ORTHOLOGUE AFUA_1G12880)-RELATED"/>
    <property type="match status" value="1"/>
</dbReference>